<gene>
    <name evidence="6" type="primary">LOC111129644</name>
</gene>
<sequence>MLLKIIYMCYFIIIPPVSATLQYEYISDKKTLSEAHDFCMKRGSKLSGLQENVTLVSQECSDDCIGQDLWTSKFAAPYLSILGCFNLSGNQTFFDLNDTSVIDCQNWCYNASAFAISDRRCSCIDDMVDLGETVNAALCNISCDGVYCGGNGVMNVYVTVEAEFFDNKALQTKTTDGSSCITNQCVNGFQLFKETDCNTTERIDMTCSTFFSCTFEPGETCFLFQNKSDRIKWTITKEKPEFGPETAYQGSYFAFVNDSNFKSLTAETATLISNVKINAKYGNLWCLRFRYQLPNENTFATLKVILKSTSEHRKTIQAFDFGKFREWNYTELQINLSKLGEAYILFEFTSGTKATHLALDDVTLTQGLCVDTLAEVLKMTGNLKCGFEGNQSVCFNQSGDDNFDWTIKREASNQTGPPEKHEGNYYSFIDSSGRGRSKGHQAVLTTKFRLDNENITFSMYYLMDGKEIRTLKVYLDNQTDVFLEMGNQGKKWRYFNTSTILGSQYLHISANISGAKSDIAIDDIQFRINKIASDTTWWSSSQRCVRDVRSYPIPHTQFGSTRCISYDRTSRWTGIVRPWQPLKGRYLGVGNPSDVLVYKSSTMTYVWEKFNSSGTKSFFCESEKQEKGTFPYQITSVANQTNEENGTLIGGLVAGGVVILLIGIILIIVIKRKKNQRKIENVGINNMVYEKIDDDVIGTEDGNSNGNQQQRKEGVDRNKSSSEVLDNSDQGMEGEYNHLTFKQEATTSANDVYSHVTDNQYGLHPVQKQEDDTYDHSAGPVDNGDYGTPNVMESPDLYDHAPGTEYSSLHEIPDAATRNNIEGSDTYAHTLDTLYSSANQRVQN</sequence>
<dbReference type="RefSeq" id="XP_022331815.1">
    <property type="nucleotide sequence ID" value="XM_022476107.1"/>
</dbReference>
<dbReference type="GeneID" id="111129644"/>
<keyword evidence="2" id="KW-0472">Membrane</keyword>
<dbReference type="InterPro" id="IPR013320">
    <property type="entry name" value="ConA-like_dom_sf"/>
</dbReference>
<organism evidence="5 6">
    <name type="scientific">Crassostrea virginica</name>
    <name type="common">Eastern oyster</name>
    <dbReference type="NCBI Taxonomy" id="6565"/>
    <lineage>
        <taxon>Eukaryota</taxon>
        <taxon>Metazoa</taxon>
        <taxon>Spiralia</taxon>
        <taxon>Lophotrochozoa</taxon>
        <taxon>Mollusca</taxon>
        <taxon>Bivalvia</taxon>
        <taxon>Autobranchia</taxon>
        <taxon>Pteriomorphia</taxon>
        <taxon>Ostreida</taxon>
        <taxon>Ostreoidea</taxon>
        <taxon>Ostreidae</taxon>
        <taxon>Crassostrea</taxon>
    </lineage>
</organism>
<feature type="compositionally biased region" description="Polar residues" evidence="1">
    <location>
        <begin position="721"/>
        <end position="730"/>
    </location>
</feature>
<reference evidence="6" key="2">
    <citation type="submission" date="2025-08" db="UniProtKB">
        <authorList>
            <consortium name="RefSeq"/>
        </authorList>
    </citation>
    <scope>IDENTIFICATION</scope>
    <source>
        <tissue evidence="6">Whole sample</tissue>
    </source>
</reference>
<reference evidence="5" key="1">
    <citation type="submission" date="2024-06" db="UniProtKB">
        <authorList>
            <consortium name="RefSeq"/>
        </authorList>
    </citation>
    <scope>NUCLEOTIDE SEQUENCE [LARGE SCALE GENOMIC DNA]</scope>
</reference>
<dbReference type="InterPro" id="IPR051560">
    <property type="entry name" value="MAM_domain-containing"/>
</dbReference>
<feature type="region of interest" description="Disordered" evidence="1">
    <location>
        <begin position="699"/>
        <end position="732"/>
    </location>
</feature>
<feature type="domain" description="MAM" evidence="4">
    <location>
        <begin position="211"/>
        <end position="371"/>
    </location>
</feature>
<accession>A0A8B8DVA5</accession>
<dbReference type="AlphaFoldDB" id="A0A8B8DVA5"/>
<dbReference type="InterPro" id="IPR000998">
    <property type="entry name" value="MAM_dom"/>
</dbReference>
<evidence type="ECO:0000259" key="4">
    <source>
        <dbReference type="PROSITE" id="PS50060"/>
    </source>
</evidence>
<dbReference type="SMART" id="SM00137">
    <property type="entry name" value="MAM"/>
    <property type="match status" value="2"/>
</dbReference>
<feature type="transmembrane region" description="Helical" evidence="2">
    <location>
        <begin position="648"/>
        <end position="670"/>
    </location>
</feature>
<feature type="signal peptide" evidence="3">
    <location>
        <begin position="1"/>
        <end position="19"/>
    </location>
</feature>
<feature type="domain" description="MAM" evidence="4">
    <location>
        <begin position="383"/>
        <end position="546"/>
    </location>
</feature>
<dbReference type="Gene3D" id="2.60.120.200">
    <property type="match status" value="2"/>
</dbReference>
<dbReference type="Pfam" id="PF00629">
    <property type="entry name" value="MAM"/>
    <property type="match status" value="2"/>
</dbReference>
<evidence type="ECO:0000256" key="3">
    <source>
        <dbReference type="SAM" id="SignalP"/>
    </source>
</evidence>
<dbReference type="SUPFAM" id="SSF49899">
    <property type="entry name" value="Concanavalin A-like lectins/glucanases"/>
    <property type="match status" value="2"/>
</dbReference>
<name>A0A8B8DVA5_CRAVI</name>
<dbReference type="PROSITE" id="PS50060">
    <property type="entry name" value="MAM_2"/>
    <property type="match status" value="2"/>
</dbReference>
<dbReference type="PANTHER" id="PTHR23282:SF101">
    <property type="entry name" value="MAM DOMAIN-CONTAINING PROTEIN"/>
    <property type="match status" value="1"/>
</dbReference>
<dbReference type="Proteomes" id="UP000694844">
    <property type="component" value="Chromosome 1"/>
</dbReference>
<feature type="compositionally biased region" description="Basic and acidic residues" evidence="1">
    <location>
        <begin position="710"/>
        <end position="720"/>
    </location>
</feature>
<dbReference type="PANTHER" id="PTHR23282">
    <property type="entry name" value="APICAL ENDOSOMAL GLYCOPROTEIN PRECURSOR"/>
    <property type="match status" value="1"/>
</dbReference>
<keyword evidence="5" id="KW-1185">Reference proteome</keyword>
<keyword evidence="3" id="KW-0732">Signal</keyword>
<evidence type="ECO:0000313" key="5">
    <source>
        <dbReference type="Proteomes" id="UP000694844"/>
    </source>
</evidence>
<keyword evidence="2" id="KW-0812">Transmembrane</keyword>
<dbReference type="GO" id="GO:0016020">
    <property type="term" value="C:membrane"/>
    <property type="evidence" value="ECO:0007669"/>
    <property type="project" value="InterPro"/>
</dbReference>
<evidence type="ECO:0000313" key="6">
    <source>
        <dbReference type="RefSeq" id="XP_022331815.1"/>
    </source>
</evidence>
<evidence type="ECO:0000256" key="1">
    <source>
        <dbReference type="SAM" id="MobiDB-lite"/>
    </source>
</evidence>
<feature type="chain" id="PRO_5034530532" evidence="3">
    <location>
        <begin position="20"/>
        <end position="844"/>
    </location>
</feature>
<protein>
    <submittedName>
        <fullName evidence="6">Uncharacterized protein LOC111129644 isoform X1</fullName>
    </submittedName>
</protein>
<proteinExistence type="predicted"/>
<dbReference type="KEGG" id="cvn:111129644"/>
<evidence type="ECO:0000256" key="2">
    <source>
        <dbReference type="SAM" id="Phobius"/>
    </source>
</evidence>
<dbReference type="OrthoDB" id="6198587at2759"/>
<keyword evidence="2" id="KW-1133">Transmembrane helix</keyword>